<sequence>MRDCKADLLVQLYMSFFSITKFILLVPDPKRARSPLKGIAQWVKVEELLEGLDELYKECIVLLFKRYLAFYLNKAISIGFWWKLTRLPVSNSSSGRWGKNAWKAFLAKLATPRFKVLWSITWKGKSAYGIALLRSLGIGMGSGRPDEKTLDPRDGMRNGKVTYPVPDTDLALIRHIRRRDLYQSAGNSGALTIARGSNASSNGLRYEVEQEIHDFSSRSGPVVLGNVFHQHVEQSGGPASLELLERNWSVPRFWQRMIRSILVPSLFLGLREVDTKEDASALVPNHSEKLELPLIYIEGIPIGNPKLNSCYCSTPNLVGKSVGNSILIVSASANLVFASLD</sequence>
<dbReference type="Proteomes" id="UP001420932">
    <property type="component" value="Unassembled WGS sequence"/>
</dbReference>
<dbReference type="EMBL" id="JBBNAF010000009">
    <property type="protein sequence ID" value="KAK9113992.1"/>
    <property type="molecule type" value="Genomic_DNA"/>
</dbReference>
<evidence type="ECO:0000313" key="2">
    <source>
        <dbReference type="Proteomes" id="UP001420932"/>
    </source>
</evidence>
<keyword evidence="2" id="KW-1185">Reference proteome</keyword>
<name>A0AAP0NNJ8_9MAGN</name>
<reference evidence="1 2" key="1">
    <citation type="submission" date="2024-01" db="EMBL/GenBank/DDBJ databases">
        <title>Genome assemblies of Stephania.</title>
        <authorList>
            <person name="Yang L."/>
        </authorList>
    </citation>
    <scope>NUCLEOTIDE SEQUENCE [LARGE SCALE GENOMIC DNA]</scope>
    <source>
        <strain evidence="1">YNDBR</strain>
        <tissue evidence="1">Leaf</tissue>
    </source>
</reference>
<organism evidence="1 2">
    <name type="scientific">Stephania yunnanensis</name>
    <dbReference type="NCBI Taxonomy" id="152371"/>
    <lineage>
        <taxon>Eukaryota</taxon>
        <taxon>Viridiplantae</taxon>
        <taxon>Streptophyta</taxon>
        <taxon>Embryophyta</taxon>
        <taxon>Tracheophyta</taxon>
        <taxon>Spermatophyta</taxon>
        <taxon>Magnoliopsida</taxon>
        <taxon>Ranunculales</taxon>
        <taxon>Menispermaceae</taxon>
        <taxon>Menispermoideae</taxon>
        <taxon>Cissampelideae</taxon>
        <taxon>Stephania</taxon>
    </lineage>
</organism>
<comment type="caution">
    <text evidence="1">The sequence shown here is derived from an EMBL/GenBank/DDBJ whole genome shotgun (WGS) entry which is preliminary data.</text>
</comment>
<proteinExistence type="predicted"/>
<dbReference type="AlphaFoldDB" id="A0AAP0NNJ8"/>
<evidence type="ECO:0000313" key="1">
    <source>
        <dbReference type="EMBL" id="KAK9113992.1"/>
    </source>
</evidence>
<gene>
    <name evidence="1" type="ORF">Syun_020789</name>
</gene>
<accession>A0AAP0NNJ8</accession>
<protein>
    <submittedName>
        <fullName evidence="1">Uncharacterized protein</fullName>
    </submittedName>
</protein>